<evidence type="ECO:0000313" key="4">
    <source>
        <dbReference type="Proteomes" id="UP001494588"/>
    </source>
</evidence>
<dbReference type="Proteomes" id="UP001494588">
    <property type="component" value="Unassembled WGS sequence"/>
</dbReference>
<comment type="caution">
    <text evidence="3">The sequence shown here is derived from an EMBL/GenBank/DDBJ whole genome shotgun (WGS) entry which is preliminary data.</text>
</comment>
<feature type="transmembrane region" description="Helical" evidence="1">
    <location>
        <begin position="584"/>
        <end position="601"/>
    </location>
</feature>
<dbReference type="Gene3D" id="3.40.50.1820">
    <property type="entry name" value="alpha/beta hydrolase"/>
    <property type="match status" value="1"/>
</dbReference>
<dbReference type="Pfam" id="PF05057">
    <property type="entry name" value="DUF676"/>
    <property type="match status" value="1"/>
</dbReference>
<keyword evidence="1" id="KW-0472">Membrane</keyword>
<reference evidence="3 4" key="1">
    <citation type="submission" date="2024-01" db="EMBL/GenBank/DDBJ databases">
        <title>The diversity of rhizobia nodulating Mimosa spp. in eleven states of Brazil covering several biomes is determined by host plant, location, and edaphic factors.</title>
        <authorList>
            <person name="Rouws L."/>
            <person name="Barauna A."/>
            <person name="Beukes C."/>
            <person name="De Faria S.M."/>
            <person name="Gross E."/>
            <person name="Dos Reis Junior F.B."/>
            <person name="Simon M."/>
            <person name="Maluk M."/>
            <person name="Odee D.W."/>
            <person name="Kenicer G."/>
            <person name="Young J.P.W."/>
            <person name="Reis V.M."/>
            <person name="Zilli J."/>
            <person name="James E.K."/>
        </authorList>
    </citation>
    <scope>NUCLEOTIDE SEQUENCE [LARGE SCALE GENOMIC DNA]</scope>
    <source>
        <strain evidence="3 4">JPY77</strain>
    </source>
</reference>
<gene>
    <name evidence="3" type="ORF">V4C55_32315</name>
</gene>
<feature type="transmembrane region" description="Helical" evidence="1">
    <location>
        <begin position="557"/>
        <end position="577"/>
    </location>
</feature>
<keyword evidence="1" id="KW-1133">Transmembrane helix</keyword>
<evidence type="ECO:0000259" key="2">
    <source>
        <dbReference type="Pfam" id="PF05057"/>
    </source>
</evidence>
<evidence type="ECO:0000256" key="1">
    <source>
        <dbReference type="SAM" id="Phobius"/>
    </source>
</evidence>
<dbReference type="InterPro" id="IPR029058">
    <property type="entry name" value="AB_hydrolase_fold"/>
</dbReference>
<dbReference type="EMBL" id="JAZHGC010000036">
    <property type="protein sequence ID" value="MEM5290418.1"/>
    <property type="molecule type" value="Genomic_DNA"/>
</dbReference>
<feature type="domain" description="DUF676" evidence="2">
    <location>
        <begin position="8"/>
        <end position="102"/>
    </location>
</feature>
<dbReference type="SUPFAM" id="SSF53474">
    <property type="entry name" value="alpha/beta-Hydrolases"/>
    <property type="match status" value="2"/>
</dbReference>
<dbReference type="RefSeq" id="WP_201651896.1">
    <property type="nucleotide sequence ID" value="NZ_CAJHCS010000014.1"/>
</dbReference>
<proteinExistence type="predicted"/>
<organism evidence="3 4">
    <name type="scientific">Paraburkholderia sabiae</name>
    <dbReference type="NCBI Taxonomy" id="273251"/>
    <lineage>
        <taxon>Bacteria</taxon>
        <taxon>Pseudomonadati</taxon>
        <taxon>Pseudomonadota</taxon>
        <taxon>Betaproteobacteria</taxon>
        <taxon>Burkholderiales</taxon>
        <taxon>Burkholderiaceae</taxon>
        <taxon>Paraburkholderia</taxon>
    </lineage>
</organism>
<sequence>MNESAHPCDLVVIIHGMGGRAGRMNPVANVVRQAWKEEGRNEPRIVIPQLDFSMASFDDPCEIAHRLSDRIEKECEQLPGIRNIVLIGYSFGSLIARKAYVYACGDCAIDDLEASRYNVPRSWAQRVERIVLLAGMNRGWHLSAHVAPGRLIQWGLGVLIGNTIMALTMGKKVPLVFRVHRGAPFLTMLRLQWMSICRNRLNRPSPMIIQLLGSIDDIVSPEDNIDLVAGHDFYYLDVPHSGHRNVIEIDQSEVGQARASVIMDALTMDASRLRQSSILPSDHGVPAVDETVTDVVFVIHGIRDEGYWTQKIARRVVALARIREEQGGEPQISDAGQRLAVASCPVKTETSSYGYFAMLPFLLPNVRRKRVEWLMDRYAENRATYPNAEFSYVGHSHGTYMLARALESYPCVRFKNIAFAGSVVRTQYDWDALIRAKRVRGVLNFVASADWVVAIFPRTFQMLGWQDLGSAGHDGFVQAKRNDLAANPVGPASPKPETSRETLREDHYVKGTHGAALKEEHWDVIARFILEGQAPRSCDLLEKRSSFVVGLGRGAPLISFVILAVLMAIGGLLLFLAGQGWEHSRWALAFAVYVALIWKVATWV</sequence>
<protein>
    <recommendedName>
        <fullName evidence="2">DUF676 domain-containing protein</fullName>
    </recommendedName>
</protein>
<keyword evidence="1" id="KW-0812">Transmembrane</keyword>
<name>A0ABU9QLV1_9BURK</name>
<accession>A0ABU9QLV1</accession>
<dbReference type="InterPro" id="IPR007751">
    <property type="entry name" value="DUF676_lipase-like"/>
</dbReference>
<evidence type="ECO:0000313" key="3">
    <source>
        <dbReference type="EMBL" id="MEM5290418.1"/>
    </source>
</evidence>
<keyword evidence="4" id="KW-1185">Reference proteome</keyword>